<dbReference type="Pfam" id="PF09136">
    <property type="entry name" value="Glucodextran_B"/>
    <property type="match status" value="1"/>
</dbReference>
<protein>
    <recommendedName>
        <fullName evidence="4">HTH cro/C1-type domain-containing protein</fullName>
    </recommendedName>
</protein>
<dbReference type="InterPro" id="IPR010982">
    <property type="entry name" value="Lambda_DNA-bd_dom_sf"/>
</dbReference>
<dbReference type="Proteomes" id="UP000182693">
    <property type="component" value="Unassembled WGS sequence"/>
</dbReference>
<sequence length="226" mass="25412">MADNQTKNSKFFDEGKNLSELFNEAMNLRGLDVKKLSELTDIPVHYLAALSDGDPAKLPAVPYVRGYLIKTAEALRVDADLLLRAYKQEVLFRALKTSGPEDKLPSNRFTLGTPSRRRTFIVIGIILILVVVYFIWQIDNFLGTPKIQIFSPAADNLIVNSPSIKLSGEVNSKDKLTVNGEEILVEKNGQFQKDFSLQPGINTIEFKAKRFLGKEVKVIRQVIYQP</sequence>
<dbReference type="Pfam" id="PF13413">
    <property type="entry name" value="HTH_25"/>
    <property type="match status" value="1"/>
</dbReference>
<accession>A0A1J4XW29</accession>
<evidence type="ECO:0000313" key="3">
    <source>
        <dbReference type="Proteomes" id="UP000182693"/>
    </source>
</evidence>
<reference evidence="2 3" key="1">
    <citation type="journal article" date="2016" name="Environ. Microbiol.">
        <title>Genomic resolution of a cold subsurface aquifer community provides metabolic insights for novel microbes adapted to high CO concentrations.</title>
        <authorList>
            <person name="Probst A.J."/>
            <person name="Castelle C.J."/>
            <person name="Singh A."/>
            <person name="Brown C.T."/>
            <person name="Anantharaman K."/>
            <person name="Sharon I."/>
            <person name="Hug L.A."/>
            <person name="Burstein D."/>
            <person name="Emerson J.B."/>
            <person name="Thomas B.C."/>
            <person name="Banfield J.F."/>
        </authorList>
    </citation>
    <scope>NUCLEOTIDE SEQUENCE [LARGE SCALE GENOMIC DNA]</scope>
    <source>
        <strain evidence="2">CG1_02_39_135</strain>
    </source>
</reference>
<dbReference type="EMBL" id="MNWX01000015">
    <property type="protein sequence ID" value="OIO65563.1"/>
    <property type="molecule type" value="Genomic_DNA"/>
</dbReference>
<dbReference type="AlphaFoldDB" id="A0A1J4XW29"/>
<evidence type="ECO:0000256" key="1">
    <source>
        <dbReference type="SAM" id="Phobius"/>
    </source>
</evidence>
<dbReference type="GO" id="GO:0003677">
    <property type="term" value="F:DNA binding"/>
    <property type="evidence" value="ECO:0007669"/>
    <property type="project" value="InterPro"/>
</dbReference>
<dbReference type="PANTHER" id="PTHR34475">
    <property type="match status" value="1"/>
</dbReference>
<evidence type="ECO:0000313" key="2">
    <source>
        <dbReference type="EMBL" id="OIO65563.1"/>
    </source>
</evidence>
<dbReference type="Gene3D" id="1.10.260.40">
    <property type="entry name" value="lambda repressor-like DNA-binding domains"/>
    <property type="match status" value="1"/>
</dbReference>
<keyword evidence="1" id="KW-1133">Transmembrane helix</keyword>
<proteinExistence type="predicted"/>
<keyword evidence="1" id="KW-0472">Membrane</keyword>
<feature type="transmembrane region" description="Helical" evidence="1">
    <location>
        <begin position="118"/>
        <end position="136"/>
    </location>
</feature>
<dbReference type="PANTHER" id="PTHR34475:SF1">
    <property type="entry name" value="CYTOSKELETON PROTEIN RODZ"/>
    <property type="match status" value="1"/>
</dbReference>
<dbReference type="InterPro" id="IPR050400">
    <property type="entry name" value="Bact_Cytoskel_RodZ"/>
</dbReference>
<dbReference type="InterPro" id="IPR013783">
    <property type="entry name" value="Ig-like_fold"/>
</dbReference>
<dbReference type="Gene3D" id="2.60.40.10">
    <property type="entry name" value="Immunoglobulins"/>
    <property type="match status" value="1"/>
</dbReference>
<keyword evidence="1" id="KW-0812">Transmembrane</keyword>
<comment type="caution">
    <text evidence="2">The sequence shown here is derived from an EMBL/GenBank/DDBJ whole genome shotgun (WGS) entry which is preliminary data.</text>
</comment>
<organism evidence="2 3">
    <name type="scientific">Candidatus Wolfebacteria bacterium CG1_02_39_135</name>
    <dbReference type="NCBI Taxonomy" id="1805425"/>
    <lineage>
        <taxon>Bacteria</taxon>
        <taxon>Candidatus Wolfeibacteriota</taxon>
    </lineage>
</organism>
<name>A0A1J4XW29_9BACT</name>
<gene>
    <name evidence="2" type="ORF">AUJ30_00805</name>
</gene>
<evidence type="ECO:0008006" key="4">
    <source>
        <dbReference type="Google" id="ProtNLM"/>
    </source>
</evidence>
<dbReference type="STRING" id="1805425.AUJ30_00805"/>